<gene>
    <name evidence="1" type="ORF">DOS84_05850</name>
</gene>
<accession>A0A2W7TXM2</accession>
<name>A0A2W7TXM2_9FLAO</name>
<dbReference type="RefSeq" id="WP_111409182.1">
    <property type="nucleotide sequence ID" value="NZ_QKXH01000003.1"/>
</dbReference>
<dbReference type="PROSITE" id="PS51257">
    <property type="entry name" value="PROKAR_LIPOPROTEIN"/>
    <property type="match status" value="1"/>
</dbReference>
<dbReference type="Proteomes" id="UP000249177">
    <property type="component" value="Unassembled WGS sequence"/>
</dbReference>
<keyword evidence="2" id="KW-1185">Reference proteome</keyword>
<organism evidence="1 2">
    <name type="scientific">Flavobacterium aquariorum</name>
    <dbReference type="NCBI Taxonomy" id="2217670"/>
    <lineage>
        <taxon>Bacteria</taxon>
        <taxon>Pseudomonadati</taxon>
        <taxon>Bacteroidota</taxon>
        <taxon>Flavobacteriia</taxon>
        <taxon>Flavobacteriales</taxon>
        <taxon>Flavobacteriaceae</taxon>
        <taxon>Flavobacterium</taxon>
    </lineage>
</organism>
<sequence length="134" mass="15052">MKNIKFLFIAFSIFFLSCNNDNDSSQETENQNLTKMYSEIISASMVNTTPCTNPAEWSFTAIGSKSCGGPTGFIAYSLKINVQEFLKKVENYTKAEDAYNKKWGIISTCDMILPPTRVDCVNGRPTLMYSNLEN</sequence>
<protein>
    <submittedName>
        <fullName evidence="1">Uncharacterized protein</fullName>
    </submittedName>
</protein>
<dbReference type="EMBL" id="QKXH01000003">
    <property type="protein sequence ID" value="PZX94146.1"/>
    <property type="molecule type" value="Genomic_DNA"/>
</dbReference>
<evidence type="ECO:0000313" key="2">
    <source>
        <dbReference type="Proteomes" id="UP000249177"/>
    </source>
</evidence>
<dbReference type="AlphaFoldDB" id="A0A2W7TXM2"/>
<proteinExistence type="predicted"/>
<comment type="caution">
    <text evidence="1">The sequence shown here is derived from an EMBL/GenBank/DDBJ whole genome shotgun (WGS) entry which is preliminary data.</text>
</comment>
<dbReference type="OrthoDB" id="5526158at2"/>
<reference evidence="1 2" key="1">
    <citation type="submission" date="2018-06" db="EMBL/GenBank/DDBJ databases">
        <title>Flavobacterium sp IMCC34762, genome.</title>
        <authorList>
            <person name="Joung Y."/>
            <person name="Cho J."/>
            <person name="Song J."/>
        </authorList>
    </citation>
    <scope>NUCLEOTIDE SEQUENCE [LARGE SCALE GENOMIC DNA]</scope>
    <source>
        <strain evidence="1 2">IMCC34762</strain>
    </source>
</reference>
<evidence type="ECO:0000313" key="1">
    <source>
        <dbReference type="EMBL" id="PZX94146.1"/>
    </source>
</evidence>